<dbReference type="Proteomes" id="UP000800036">
    <property type="component" value="Unassembled WGS sequence"/>
</dbReference>
<protein>
    <submittedName>
        <fullName evidence="1">Uncharacterized protein</fullName>
    </submittedName>
</protein>
<proteinExistence type="predicted"/>
<name>A0A6A5UV81_9PLEO</name>
<keyword evidence="2" id="KW-1185">Reference proteome</keyword>
<dbReference type="EMBL" id="ML976717">
    <property type="protein sequence ID" value="KAF1968705.1"/>
    <property type="molecule type" value="Genomic_DNA"/>
</dbReference>
<dbReference type="OrthoDB" id="5405126at2759"/>
<dbReference type="AlphaFoldDB" id="A0A6A5UV81"/>
<evidence type="ECO:0000313" key="1">
    <source>
        <dbReference type="EMBL" id="KAF1968705.1"/>
    </source>
</evidence>
<organism evidence="1 2">
    <name type="scientific">Bimuria novae-zelandiae CBS 107.79</name>
    <dbReference type="NCBI Taxonomy" id="1447943"/>
    <lineage>
        <taxon>Eukaryota</taxon>
        <taxon>Fungi</taxon>
        <taxon>Dikarya</taxon>
        <taxon>Ascomycota</taxon>
        <taxon>Pezizomycotina</taxon>
        <taxon>Dothideomycetes</taxon>
        <taxon>Pleosporomycetidae</taxon>
        <taxon>Pleosporales</taxon>
        <taxon>Massarineae</taxon>
        <taxon>Didymosphaeriaceae</taxon>
        <taxon>Bimuria</taxon>
    </lineage>
</organism>
<gene>
    <name evidence="1" type="ORF">BU23DRAFT_558262</name>
</gene>
<accession>A0A6A5UV81</accession>
<reference evidence="1" key="1">
    <citation type="journal article" date="2020" name="Stud. Mycol.">
        <title>101 Dothideomycetes genomes: a test case for predicting lifestyles and emergence of pathogens.</title>
        <authorList>
            <person name="Haridas S."/>
            <person name="Albert R."/>
            <person name="Binder M."/>
            <person name="Bloem J."/>
            <person name="Labutti K."/>
            <person name="Salamov A."/>
            <person name="Andreopoulos B."/>
            <person name="Baker S."/>
            <person name="Barry K."/>
            <person name="Bills G."/>
            <person name="Bluhm B."/>
            <person name="Cannon C."/>
            <person name="Castanera R."/>
            <person name="Culley D."/>
            <person name="Daum C."/>
            <person name="Ezra D."/>
            <person name="Gonzalez J."/>
            <person name="Henrissat B."/>
            <person name="Kuo A."/>
            <person name="Liang C."/>
            <person name="Lipzen A."/>
            <person name="Lutzoni F."/>
            <person name="Magnuson J."/>
            <person name="Mondo S."/>
            <person name="Nolan M."/>
            <person name="Ohm R."/>
            <person name="Pangilinan J."/>
            <person name="Park H.-J."/>
            <person name="Ramirez L."/>
            <person name="Alfaro M."/>
            <person name="Sun H."/>
            <person name="Tritt A."/>
            <person name="Yoshinaga Y."/>
            <person name="Zwiers L.-H."/>
            <person name="Turgeon B."/>
            <person name="Goodwin S."/>
            <person name="Spatafora J."/>
            <person name="Crous P."/>
            <person name="Grigoriev I."/>
        </authorList>
    </citation>
    <scope>NUCLEOTIDE SEQUENCE</scope>
    <source>
        <strain evidence="1">CBS 107.79</strain>
    </source>
</reference>
<sequence>MHAIRRSCRTALFGTNATHFLDNGSRRAFSRSAALHRGTLPVYLPASSPELSQMLSTLNSKILLPKHLTPEQEKLVYKPENRAKLEQEPIEITLGDVTLPLEHIDRNTDIPDFGRHFADMAKASKTPEDWENMVRVLEGCHNAGIGITSEQAASVLRRLSNNGMQHLVLKLLQRARATGVRLRDFDTIGPVLRAVRDKAWKSGWEKEELKKALRMAEQVVELMDNDEHLGKATGVLEDHRTHPSVLAVPLEMAAELAYRHDVRLETAKKYAPRFMNALKQRNFMADHMENLDALTAQTEADFNRNLKQVRAVAYLHNRLLELIPIWNALSSARTVLDAEMPMADDAERVQRQLRELLKMGEDTVGILSKRKGKSLTSDGPDSYHGYLKRAIRACEDDGEDEE</sequence>
<evidence type="ECO:0000313" key="2">
    <source>
        <dbReference type="Proteomes" id="UP000800036"/>
    </source>
</evidence>